<organism evidence="1 2">
    <name type="scientific">Canavalia gladiata</name>
    <name type="common">Sword bean</name>
    <name type="synonym">Dolichos gladiatus</name>
    <dbReference type="NCBI Taxonomy" id="3824"/>
    <lineage>
        <taxon>Eukaryota</taxon>
        <taxon>Viridiplantae</taxon>
        <taxon>Streptophyta</taxon>
        <taxon>Embryophyta</taxon>
        <taxon>Tracheophyta</taxon>
        <taxon>Spermatophyta</taxon>
        <taxon>Magnoliopsida</taxon>
        <taxon>eudicotyledons</taxon>
        <taxon>Gunneridae</taxon>
        <taxon>Pentapetalae</taxon>
        <taxon>rosids</taxon>
        <taxon>fabids</taxon>
        <taxon>Fabales</taxon>
        <taxon>Fabaceae</taxon>
        <taxon>Papilionoideae</taxon>
        <taxon>50 kb inversion clade</taxon>
        <taxon>NPAAA clade</taxon>
        <taxon>indigoferoid/millettioid clade</taxon>
        <taxon>Phaseoleae</taxon>
        <taxon>Canavalia</taxon>
    </lineage>
</organism>
<accession>A0AAN9LSJ5</accession>
<dbReference type="AlphaFoldDB" id="A0AAN9LSJ5"/>
<sequence length="109" mass="11866">MEPPQSGLRGAEALEHISPGSSISVAYHSLFGPYDDLFLLEIDEKLLPDVLHERVVLRGQPDEGAVLCSCRNPYARGANPWILSWFAGSPVNYLGLGLLLAPTCYDNPS</sequence>
<evidence type="ECO:0000313" key="1">
    <source>
        <dbReference type="EMBL" id="KAK7339403.1"/>
    </source>
</evidence>
<name>A0AAN9LSJ5_CANGL</name>
<dbReference type="Proteomes" id="UP001367508">
    <property type="component" value="Unassembled WGS sequence"/>
</dbReference>
<keyword evidence="2" id="KW-1185">Reference proteome</keyword>
<proteinExistence type="predicted"/>
<comment type="caution">
    <text evidence="1">The sequence shown here is derived from an EMBL/GenBank/DDBJ whole genome shotgun (WGS) entry which is preliminary data.</text>
</comment>
<protein>
    <submittedName>
        <fullName evidence="1">Uncharacterized protein</fullName>
    </submittedName>
</protein>
<reference evidence="1 2" key="1">
    <citation type="submission" date="2024-01" db="EMBL/GenBank/DDBJ databases">
        <title>The genomes of 5 underutilized Papilionoideae crops provide insights into root nodulation and disease resistanc.</title>
        <authorList>
            <person name="Jiang F."/>
        </authorList>
    </citation>
    <scope>NUCLEOTIDE SEQUENCE [LARGE SCALE GENOMIC DNA]</scope>
    <source>
        <strain evidence="1">LVBAO_FW01</strain>
        <tissue evidence="1">Leaves</tissue>
    </source>
</reference>
<gene>
    <name evidence="1" type="ORF">VNO77_20067</name>
</gene>
<evidence type="ECO:0000313" key="2">
    <source>
        <dbReference type="Proteomes" id="UP001367508"/>
    </source>
</evidence>
<dbReference type="EMBL" id="JAYMYQ010000004">
    <property type="protein sequence ID" value="KAK7339403.1"/>
    <property type="molecule type" value="Genomic_DNA"/>
</dbReference>